<gene>
    <name evidence="1" type="ORF">ANE_LOCUS4720</name>
</gene>
<dbReference type="OrthoDB" id="1938430at2759"/>
<name>A0A565B0H7_9BRAS</name>
<proteinExistence type="predicted"/>
<accession>A0A565B0H7</accession>
<dbReference type="EMBL" id="CABITT030000002">
    <property type="protein sequence ID" value="VVA94275.1"/>
    <property type="molecule type" value="Genomic_DNA"/>
</dbReference>
<dbReference type="AlphaFoldDB" id="A0A565B0H7"/>
<organism evidence="1 2">
    <name type="scientific">Arabis nemorensis</name>
    <dbReference type="NCBI Taxonomy" id="586526"/>
    <lineage>
        <taxon>Eukaryota</taxon>
        <taxon>Viridiplantae</taxon>
        <taxon>Streptophyta</taxon>
        <taxon>Embryophyta</taxon>
        <taxon>Tracheophyta</taxon>
        <taxon>Spermatophyta</taxon>
        <taxon>Magnoliopsida</taxon>
        <taxon>eudicotyledons</taxon>
        <taxon>Gunneridae</taxon>
        <taxon>Pentapetalae</taxon>
        <taxon>rosids</taxon>
        <taxon>malvids</taxon>
        <taxon>Brassicales</taxon>
        <taxon>Brassicaceae</taxon>
        <taxon>Arabideae</taxon>
        <taxon>Arabis</taxon>
    </lineage>
</organism>
<reference evidence="1" key="1">
    <citation type="submission" date="2019-07" db="EMBL/GenBank/DDBJ databases">
        <authorList>
            <person name="Dittberner H."/>
        </authorList>
    </citation>
    <scope>NUCLEOTIDE SEQUENCE [LARGE SCALE GENOMIC DNA]</scope>
</reference>
<keyword evidence="2" id="KW-1185">Reference proteome</keyword>
<sequence>MDATLAKMAIQSTIYLIWRERNGRRHNQPLHSPLQLAYTVHKEIEIRLLSRRREGTKETTTEDGHSRWVEITRLST</sequence>
<evidence type="ECO:0000313" key="2">
    <source>
        <dbReference type="Proteomes" id="UP000489600"/>
    </source>
</evidence>
<protein>
    <submittedName>
        <fullName evidence="1">Uncharacterized protein</fullName>
    </submittedName>
</protein>
<comment type="caution">
    <text evidence="1">The sequence shown here is derived from an EMBL/GenBank/DDBJ whole genome shotgun (WGS) entry which is preliminary data.</text>
</comment>
<evidence type="ECO:0000313" key="1">
    <source>
        <dbReference type="EMBL" id="VVA94275.1"/>
    </source>
</evidence>
<dbReference type="Proteomes" id="UP000489600">
    <property type="component" value="Unassembled WGS sequence"/>
</dbReference>